<feature type="domain" description="HTH marR-type" evidence="1">
    <location>
        <begin position="4"/>
        <end position="132"/>
    </location>
</feature>
<dbReference type="InterPro" id="IPR011991">
    <property type="entry name" value="ArsR-like_HTH"/>
</dbReference>
<proteinExistence type="predicted"/>
<dbReference type="InterPro" id="IPR036390">
    <property type="entry name" value="WH_DNA-bd_sf"/>
</dbReference>
<sequence>MVNRAEVAESLRVAVLHLSRVMRGMEELGESRYCVLAALSDGPMTVSGLAAHERVSTPSMSKLVTSMTHSGLVQRVRDESDGRRVDVSLTEGGRQALSDASAAGAIWMNDYFKDLKEEDVSLLARAAELMRGMSTR</sequence>
<dbReference type="RefSeq" id="WP_126704609.1">
    <property type="nucleotide sequence ID" value="NZ_CP034593.1"/>
</dbReference>
<dbReference type="KEGG" id="flh:EJ997_11095"/>
<dbReference type="PROSITE" id="PS50995">
    <property type="entry name" value="HTH_MARR_2"/>
    <property type="match status" value="1"/>
</dbReference>
<dbReference type="PANTHER" id="PTHR39515:SF2">
    <property type="entry name" value="HTH-TYPE TRANSCRIPTIONAL REGULATOR RV0880"/>
    <property type="match status" value="1"/>
</dbReference>
<gene>
    <name evidence="2" type="ORF">EJ997_11095</name>
</gene>
<dbReference type="SMART" id="SM00347">
    <property type="entry name" value="HTH_MARR"/>
    <property type="match status" value="1"/>
</dbReference>
<keyword evidence="3" id="KW-1185">Reference proteome</keyword>
<dbReference type="InterPro" id="IPR052526">
    <property type="entry name" value="HTH-type_Bedaq_tolerance"/>
</dbReference>
<dbReference type="GO" id="GO:0003700">
    <property type="term" value="F:DNA-binding transcription factor activity"/>
    <property type="evidence" value="ECO:0007669"/>
    <property type="project" value="InterPro"/>
</dbReference>
<dbReference type="InterPro" id="IPR036388">
    <property type="entry name" value="WH-like_DNA-bd_sf"/>
</dbReference>
<dbReference type="OrthoDB" id="9804055at2"/>
<dbReference type="Pfam" id="PF12802">
    <property type="entry name" value="MarR_2"/>
    <property type="match status" value="1"/>
</dbReference>
<dbReference type="AlphaFoldDB" id="A0A3Q9G5C8"/>
<dbReference type="CDD" id="cd00090">
    <property type="entry name" value="HTH_ARSR"/>
    <property type="match status" value="1"/>
</dbReference>
<dbReference type="Gene3D" id="1.10.10.10">
    <property type="entry name" value="Winged helix-like DNA-binding domain superfamily/Winged helix DNA-binding domain"/>
    <property type="match status" value="1"/>
</dbReference>
<dbReference type="PANTHER" id="PTHR39515">
    <property type="entry name" value="CONSERVED PROTEIN"/>
    <property type="match status" value="1"/>
</dbReference>
<accession>A0A3Q9G5C8</accession>
<evidence type="ECO:0000313" key="2">
    <source>
        <dbReference type="EMBL" id="AZQ77806.1"/>
    </source>
</evidence>
<name>A0A3Q9G5C8_9ACTO</name>
<evidence type="ECO:0000313" key="3">
    <source>
        <dbReference type="Proteomes" id="UP000280344"/>
    </source>
</evidence>
<dbReference type="InterPro" id="IPR000835">
    <property type="entry name" value="HTH_MarR-typ"/>
</dbReference>
<organism evidence="2 3">
    <name type="scientific">Flaviflexus ciconiae</name>
    <dbReference type="NCBI Taxonomy" id="2496867"/>
    <lineage>
        <taxon>Bacteria</taxon>
        <taxon>Bacillati</taxon>
        <taxon>Actinomycetota</taxon>
        <taxon>Actinomycetes</taxon>
        <taxon>Actinomycetales</taxon>
        <taxon>Actinomycetaceae</taxon>
        <taxon>Flaviflexus</taxon>
    </lineage>
</organism>
<evidence type="ECO:0000259" key="1">
    <source>
        <dbReference type="PROSITE" id="PS50995"/>
    </source>
</evidence>
<dbReference type="Proteomes" id="UP000280344">
    <property type="component" value="Chromosome"/>
</dbReference>
<dbReference type="SUPFAM" id="SSF46785">
    <property type="entry name" value="Winged helix' DNA-binding domain"/>
    <property type="match status" value="1"/>
</dbReference>
<reference evidence="2 3" key="1">
    <citation type="submission" date="2018-12" db="EMBL/GenBank/DDBJ databases">
        <title>Complete genome sequence of Flaviflexus sp. H23T48.</title>
        <authorList>
            <person name="Bae J.-W."/>
            <person name="Lee J.-Y."/>
        </authorList>
    </citation>
    <scope>NUCLEOTIDE SEQUENCE [LARGE SCALE GENOMIC DNA]</scope>
    <source>
        <strain evidence="2 3">H23T48</strain>
    </source>
</reference>
<protein>
    <submittedName>
        <fullName evidence="2">MarR family transcriptional regulator</fullName>
    </submittedName>
</protein>
<dbReference type="EMBL" id="CP034593">
    <property type="protein sequence ID" value="AZQ77806.1"/>
    <property type="molecule type" value="Genomic_DNA"/>
</dbReference>